<evidence type="ECO:0000313" key="3">
    <source>
        <dbReference type="Proteomes" id="UP001139089"/>
    </source>
</evidence>
<organism evidence="2 3">
    <name type="scientific">Rhizobium quercicola</name>
    <dbReference type="NCBI Taxonomy" id="2901226"/>
    <lineage>
        <taxon>Bacteria</taxon>
        <taxon>Pseudomonadati</taxon>
        <taxon>Pseudomonadota</taxon>
        <taxon>Alphaproteobacteria</taxon>
        <taxon>Hyphomicrobiales</taxon>
        <taxon>Rhizobiaceae</taxon>
        <taxon>Rhizobium/Agrobacterium group</taxon>
        <taxon>Rhizobium</taxon>
    </lineage>
</organism>
<evidence type="ECO:0000256" key="1">
    <source>
        <dbReference type="SAM" id="MobiDB-lite"/>
    </source>
</evidence>
<name>A0A9X1NT32_9HYPH</name>
<reference evidence="2" key="1">
    <citation type="submission" date="2021-12" db="EMBL/GenBank/DDBJ databases">
        <authorList>
            <person name="Li Y."/>
        </authorList>
    </citation>
    <scope>NUCLEOTIDE SEQUENCE</scope>
    <source>
        <strain evidence="2">DKSPLA3</strain>
    </source>
</reference>
<dbReference type="EMBL" id="JAJOZR010000006">
    <property type="protein sequence ID" value="MCD7109499.1"/>
    <property type="molecule type" value="Genomic_DNA"/>
</dbReference>
<protein>
    <submittedName>
        <fullName evidence="2">Uncharacterized protein</fullName>
    </submittedName>
</protein>
<sequence length="104" mass="10812">MSSDNVKTLTATFDTREAADRAIEHLVQQYGIDRSDVFVEAAGADNTAGTKPSGGDVENPDGDGVRTDAALGGRLLVSVDLALDDIDKAQAALRDAGAEHVATR</sequence>
<keyword evidence="3" id="KW-1185">Reference proteome</keyword>
<dbReference type="RefSeq" id="WP_231814180.1">
    <property type="nucleotide sequence ID" value="NZ_JAJOZR010000006.1"/>
</dbReference>
<proteinExistence type="predicted"/>
<comment type="caution">
    <text evidence="2">The sequence shown here is derived from an EMBL/GenBank/DDBJ whole genome shotgun (WGS) entry which is preliminary data.</text>
</comment>
<feature type="region of interest" description="Disordered" evidence="1">
    <location>
        <begin position="45"/>
        <end position="65"/>
    </location>
</feature>
<dbReference type="AlphaFoldDB" id="A0A9X1NT32"/>
<gene>
    <name evidence="2" type="ORF">LRX75_10625</name>
</gene>
<evidence type="ECO:0000313" key="2">
    <source>
        <dbReference type="EMBL" id="MCD7109499.1"/>
    </source>
</evidence>
<accession>A0A9X1NT32</accession>
<dbReference type="Proteomes" id="UP001139089">
    <property type="component" value="Unassembled WGS sequence"/>
</dbReference>